<evidence type="ECO:0000256" key="1">
    <source>
        <dbReference type="ARBA" id="ARBA00022884"/>
    </source>
</evidence>
<dbReference type="Gene3D" id="3.30.70.330">
    <property type="match status" value="1"/>
</dbReference>
<keyword evidence="1" id="KW-0694">RNA-binding</keyword>
<proteinExistence type="predicted"/>
<organism evidence="3">
    <name type="scientific">marine metagenome</name>
    <dbReference type="NCBI Taxonomy" id="408172"/>
    <lineage>
        <taxon>unclassified sequences</taxon>
        <taxon>metagenomes</taxon>
        <taxon>ecological metagenomes</taxon>
    </lineage>
</organism>
<evidence type="ECO:0000313" key="3">
    <source>
        <dbReference type="EMBL" id="SVD89555.1"/>
    </source>
</evidence>
<dbReference type="SMART" id="SM00360">
    <property type="entry name" value="RRM"/>
    <property type="match status" value="1"/>
</dbReference>
<accession>A0A382Z3B1</accession>
<dbReference type="GO" id="GO:0003723">
    <property type="term" value="F:RNA binding"/>
    <property type="evidence" value="ECO:0007669"/>
    <property type="project" value="UniProtKB-KW"/>
</dbReference>
<dbReference type="PROSITE" id="PS50102">
    <property type="entry name" value="RRM"/>
    <property type="match status" value="1"/>
</dbReference>
<dbReference type="Pfam" id="PF00076">
    <property type="entry name" value="RRM_1"/>
    <property type="match status" value="1"/>
</dbReference>
<evidence type="ECO:0000259" key="2">
    <source>
        <dbReference type="PROSITE" id="PS50102"/>
    </source>
</evidence>
<dbReference type="EMBL" id="UINC01180388">
    <property type="protein sequence ID" value="SVD89555.1"/>
    <property type="molecule type" value="Genomic_DNA"/>
</dbReference>
<dbReference type="InterPro" id="IPR000504">
    <property type="entry name" value="RRM_dom"/>
</dbReference>
<gene>
    <name evidence="3" type="ORF">METZ01_LOCUS442409</name>
</gene>
<dbReference type="InterPro" id="IPR052462">
    <property type="entry name" value="SLIRP/GR-RBP-like"/>
</dbReference>
<feature type="domain" description="RRM" evidence="2">
    <location>
        <begin position="5"/>
        <end position="83"/>
    </location>
</feature>
<dbReference type="SUPFAM" id="SSF54928">
    <property type="entry name" value="RNA-binding domain, RBD"/>
    <property type="match status" value="1"/>
</dbReference>
<protein>
    <recommendedName>
        <fullName evidence="2">RRM domain-containing protein</fullName>
    </recommendedName>
</protein>
<dbReference type="InterPro" id="IPR048289">
    <property type="entry name" value="RRM2_NsCP33-like"/>
</dbReference>
<dbReference type="AlphaFoldDB" id="A0A382Z3B1"/>
<feature type="non-terminal residue" evidence="3">
    <location>
        <position position="1"/>
    </location>
</feature>
<name>A0A382Z3B1_9ZZZZ</name>
<dbReference type="PANTHER" id="PTHR48027">
    <property type="entry name" value="HETEROGENEOUS NUCLEAR RIBONUCLEOPROTEIN 87F-RELATED"/>
    <property type="match status" value="1"/>
</dbReference>
<reference evidence="3" key="1">
    <citation type="submission" date="2018-05" db="EMBL/GenBank/DDBJ databases">
        <authorList>
            <person name="Lanie J.A."/>
            <person name="Ng W.-L."/>
            <person name="Kazmierczak K.M."/>
            <person name="Andrzejewski T.M."/>
            <person name="Davidsen T.M."/>
            <person name="Wayne K.J."/>
            <person name="Tettelin H."/>
            <person name="Glass J.I."/>
            <person name="Rusch D."/>
            <person name="Podicherti R."/>
            <person name="Tsui H.-C.T."/>
            <person name="Winkler M.E."/>
        </authorList>
    </citation>
    <scope>NUCLEOTIDE SEQUENCE</scope>
</reference>
<dbReference type="InterPro" id="IPR035979">
    <property type="entry name" value="RBD_domain_sf"/>
</dbReference>
<dbReference type="CDD" id="cd21608">
    <property type="entry name" value="RRM2_NsCP33_like"/>
    <property type="match status" value="1"/>
</dbReference>
<dbReference type="InterPro" id="IPR012677">
    <property type="entry name" value="Nucleotide-bd_a/b_plait_sf"/>
</dbReference>
<sequence length="85" mass="9477">ENYIMNLYVGNISWQTTEEELQTLFSEFGAVKAVRIITEGHSGRSKGFGFVEMESKESADSAIEALDGKDFGGRDLRVNQAKERS</sequence>